<evidence type="ECO:0000259" key="2">
    <source>
        <dbReference type="Pfam" id="PF10223"/>
    </source>
</evidence>
<accession>A0A507EG32</accession>
<dbReference type="EMBL" id="QEAP01000624">
    <property type="protein sequence ID" value="TPX63189.1"/>
    <property type="molecule type" value="Genomic_DNA"/>
</dbReference>
<dbReference type="AlphaFoldDB" id="A0A507EG32"/>
<comment type="caution">
    <text evidence="3">The sequence shown here is derived from an EMBL/GenBank/DDBJ whole genome shotgun (WGS) entry which is preliminary data.</text>
</comment>
<evidence type="ECO:0000313" key="4">
    <source>
        <dbReference type="Proteomes" id="UP000320333"/>
    </source>
</evidence>
<sequence>MIGLKPASDYKWGHAINSQLLLDQTVKDASVNAIEADIIYSENQQQAVMGHPPQTRQRIDSGLVLAAAAPIRIPKSSSANDFARYVEKTQFPLEQC</sequence>
<comment type="similarity">
    <text evidence="1">Belongs to the menorin family.</text>
</comment>
<gene>
    <name evidence="3" type="ORF">CcCBS67573_g08741</name>
</gene>
<reference evidence="3 4" key="1">
    <citation type="journal article" date="2019" name="Sci. Rep.">
        <title>Comparative genomics of chytrid fungi reveal insights into the obligate biotrophic and pathogenic lifestyle of Synchytrium endobioticum.</title>
        <authorList>
            <person name="van de Vossenberg B.T.L.H."/>
            <person name="Warris S."/>
            <person name="Nguyen H.D.T."/>
            <person name="van Gent-Pelzer M.P.E."/>
            <person name="Joly D.L."/>
            <person name="van de Geest H.C."/>
            <person name="Bonants P.J.M."/>
            <person name="Smith D.S."/>
            <person name="Levesque C.A."/>
            <person name="van der Lee T.A.J."/>
        </authorList>
    </citation>
    <scope>NUCLEOTIDE SEQUENCE [LARGE SCALE GENOMIC DNA]</scope>
    <source>
        <strain evidence="3 4">CBS 675.73</strain>
    </source>
</reference>
<keyword evidence="4" id="KW-1185">Reference proteome</keyword>
<proteinExistence type="inferred from homology"/>
<evidence type="ECO:0000313" key="3">
    <source>
        <dbReference type="EMBL" id="TPX63189.1"/>
    </source>
</evidence>
<dbReference type="Proteomes" id="UP000320333">
    <property type="component" value="Unassembled WGS sequence"/>
</dbReference>
<name>A0A507EG32_9FUNG</name>
<dbReference type="Pfam" id="PF10223">
    <property type="entry name" value="Menorin_N"/>
    <property type="match status" value="1"/>
</dbReference>
<feature type="domain" description="Menorin-like" evidence="2">
    <location>
        <begin position="11"/>
        <end position="58"/>
    </location>
</feature>
<organism evidence="3 4">
    <name type="scientific">Chytriomyces confervae</name>
    <dbReference type="NCBI Taxonomy" id="246404"/>
    <lineage>
        <taxon>Eukaryota</taxon>
        <taxon>Fungi</taxon>
        <taxon>Fungi incertae sedis</taxon>
        <taxon>Chytridiomycota</taxon>
        <taxon>Chytridiomycota incertae sedis</taxon>
        <taxon>Chytridiomycetes</taxon>
        <taxon>Chytridiales</taxon>
        <taxon>Chytriomycetaceae</taxon>
        <taxon>Chytriomyces</taxon>
    </lineage>
</organism>
<protein>
    <recommendedName>
        <fullName evidence="2">Menorin-like domain-containing protein</fullName>
    </recommendedName>
</protein>
<evidence type="ECO:0000256" key="1">
    <source>
        <dbReference type="ARBA" id="ARBA00044953"/>
    </source>
</evidence>
<dbReference type="InterPro" id="IPR019356">
    <property type="entry name" value="Menorin_dom"/>
</dbReference>
<dbReference type="OrthoDB" id="413402at2759"/>